<name>A0A316WXI6_9FLAO</name>
<proteinExistence type="predicted"/>
<dbReference type="Proteomes" id="UP000236182">
    <property type="component" value="Unassembled WGS sequence"/>
</dbReference>
<keyword evidence="2" id="KW-1185">Reference proteome</keyword>
<dbReference type="AlphaFoldDB" id="A0A316WXI6"/>
<organism evidence="1 2">
    <name type="scientific">Chryseobacterium oncorhynchi</name>
    <dbReference type="NCBI Taxonomy" id="741074"/>
    <lineage>
        <taxon>Bacteria</taxon>
        <taxon>Pseudomonadati</taxon>
        <taxon>Bacteroidota</taxon>
        <taxon>Flavobacteriia</taxon>
        <taxon>Flavobacteriales</taxon>
        <taxon>Weeksellaceae</taxon>
        <taxon>Chryseobacterium group</taxon>
        <taxon>Chryseobacterium</taxon>
    </lineage>
</organism>
<comment type="caution">
    <text evidence="1">The sequence shown here is derived from an EMBL/GenBank/DDBJ whole genome shotgun (WGS) entry which is preliminary data.</text>
</comment>
<reference evidence="1" key="1">
    <citation type="submission" date="2018-04" db="EMBL/GenBank/DDBJ databases">
        <title>Draft Genome Sequences of Chryseobacterium lactis NCTC11390T isolated from milk, Chryseobacterium oncorhynchi 701B-08T from rainbow trout, and Chryseobacterium viscerum 687B-08T from diseased fish.</title>
        <authorList>
            <person name="Jeong J.-J."/>
            <person name="Lee Y.J."/>
            <person name="Pathiraja D."/>
            <person name="Park B."/>
            <person name="Choi I.-G."/>
            <person name="Kim K.D."/>
        </authorList>
    </citation>
    <scope>NUCLEOTIDE SEQUENCE [LARGE SCALE GENOMIC DNA]</scope>
    <source>
        <strain evidence="1">701B-08</strain>
    </source>
</reference>
<dbReference type="EMBL" id="PPEI02000002">
    <property type="protein sequence ID" value="PWN65879.1"/>
    <property type="molecule type" value="Genomic_DNA"/>
</dbReference>
<evidence type="ECO:0000313" key="2">
    <source>
        <dbReference type="Proteomes" id="UP000236182"/>
    </source>
</evidence>
<sequence>MSCKKDKKEYNNVLCSFQNLVCDYPVNDSINIKNLETFLLFKNNSDDTMKISLKEFQENYRHVYKMDSLKINFEAISPISIPPHDSLGLPCISAVNRKVYKNDIILKDGFSVINVKTKEILPKTLNYRIKQMHDFQLYKKWGKKSSKVEL</sequence>
<evidence type="ECO:0000313" key="1">
    <source>
        <dbReference type="EMBL" id="PWN65879.1"/>
    </source>
</evidence>
<gene>
    <name evidence="1" type="ORF">C1638_005700</name>
</gene>
<protein>
    <submittedName>
        <fullName evidence="1">Uncharacterized protein</fullName>
    </submittedName>
</protein>
<accession>A0A316WXI6</accession>